<dbReference type="InterPro" id="IPR000073">
    <property type="entry name" value="AB_hydrolase_1"/>
</dbReference>
<proteinExistence type="predicted"/>
<comment type="caution">
    <text evidence="4">The sequence shown here is derived from an EMBL/GenBank/DDBJ whole genome shotgun (WGS) entry which is preliminary data.</text>
</comment>
<feature type="region of interest" description="Disordered" evidence="2">
    <location>
        <begin position="24"/>
        <end position="65"/>
    </location>
</feature>
<dbReference type="PANTHER" id="PTHR43329">
    <property type="entry name" value="EPOXIDE HYDROLASE"/>
    <property type="match status" value="1"/>
</dbReference>
<evidence type="ECO:0000256" key="1">
    <source>
        <dbReference type="ARBA" id="ARBA00022801"/>
    </source>
</evidence>
<accession>A0A7C9HT10</accession>
<evidence type="ECO:0000256" key="2">
    <source>
        <dbReference type="SAM" id="MobiDB-lite"/>
    </source>
</evidence>
<evidence type="ECO:0000313" key="5">
    <source>
        <dbReference type="Proteomes" id="UP000483286"/>
    </source>
</evidence>
<sequence>MLPSGVTLKNGAVGARLAATSRTTDLYSSKRDALPGASGADGSSSKRERLAAPKRPSQALATVSGSPNAFPVRRAQVQVNGEPFHVIEQGQGPAVLFCHGFPDTAETWRSQMRAVAEAGYRAVALDMRGYGASYAPADVSLYTSLHIVGDLVGVLDALEIQSAVLVGHDWGADYAQRAMVMRPDRFRALVSLSIPYAPRGEISLWEELRRRGLGERYYAANMIKPEAEARYAPAAKTIPSILYWLSASPPPDARWDPLDPARGMLRPSPMAVPSWADPDYVQHTIRSFEKTGFQGGLNYYRVLQITFDLTAAFKNAVIHQPSLYLYGAADGLCQFFHPTPPTPADLRQAQPGLVDVIRLEHAGHWPQHEEASRVNAELIKFLGTIGAPQ</sequence>
<dbReference type="AlphaFoldDB" id="A0A7C9HT10"/>
<dbReference type="Pfam" id="PF00561">
    <property type="entry name" value="Abhydrolase_1"/>
    <property type="match status" value="1"/>
</dbReference>
<dbReference type="PRINTS" id="PR00412">
    <property type="entry name" value="EPOXHYDRLASE"/>
</dbReference>
<feature type="domain" description="AB hydrolase-1" evidence="3">
    <location>
        <begin position="93"/>
        <end position="370"/>
    </location>
</feature>
<protein>
    <submittedName>
        <fullName evidence="4">Alpha/beta fold hydrolase</fullName>
    </submittedName>
</protein>
<dbReference type="Proteomes" id="UP000483286">
    <property type="component" value="Unassembled WGS sequence"/>
</dbReference>
<dbReference type="InterPro" id="IPR029058">
    <property type="entry name" value="AB_hydrolase_fold"/>
</dbReference>
<dbReference type="Gene3D" id="3.40.50.1820">
    <property type="entry name" value="alpha/beta hydrolase"/>
    <property type="match status" value="1"/>
</dbReference>
<keyword evidence="5" id="KW-1185">Reference proteome</keyword>
<keyword evidence="1 4" id="KW-0378">Hydrolase</keyword>
<dbReference type="GO" id="GO:0016787">
    <property type="term" value="F:hydrolase activity"/>
    <property type="evidence" value="ECO:0007669"/>
    <property type="project" value="UniProtKB-KW"/>
</dbReference>
<evidence type="ECO:0000259" key="3">
    <source>
        <dbReference type="Pfam" id="PF00561"/>
    </source>
</evidence>
<dbReference type="EMBL" id="WQLB01000025">
    <property type="protein sequence ID" value="MVN88234.1"/>
    <property type="molecule type" value="Genomic_DNA"/>
</dbReference>
<reference evidence="4 5" key="1">
    <citation type="submission" date="2019-12" db="EMBL/GenBank/DDBJ databases">
        <title>Deinococcus sp. HMF7620 Genome sequencing and assembly.</title>
        <authorList>
            <person name="Kang H."/>
            <person name="Kim H."/>
            <person name="Joh K."/>
        </authorList>
    </citation>
    <scope>NUCLEOTIDE SEQUENCE [LARGE SCALE GENOMIC DNA]</scope>
    <source>
        <strain evidence="4 5">HMF7620</strain>
    </source>
</reference>
<evidence type="ECO:0000313" key="4">
    <source>
        <dbReference type="EMBL" id="MVN88234.1"/>
    </source>
</evidence>
<dbReference type="SUPFAM" id="SSF53474">
    <property type="entry name" value="alpha/beta-Hydrolases"/>
    <property type="match status" value="1"/>
</dbReference>
<name>A0A7C9HT10_9DEIO</name>
<gene>
    <name evidence="4" type="ORF">GO986_15915</name>
</gene>
<dbReference type="InterPro" id="IPR000639">
    <property type="entry name" value="Epox_hydrolase-like"/>
</dbReference>
<organism evidence="4 5">
    <name type="scientific">Deinococcus arboris</name>
    <dbReference type="NCBI Taxonomy" id="2682977"/>
    <lineage>
        <taxon>Bacteria</taxon>
        <taxon>Thermotogati</taxon>
        <taxon>Deinococcota</taxon>
        <taxon>Deinococci</taxon>
        <taxon>Deinococcales</taxon>
        <taxon>Deinococcaceae</taxon>
        <taxon>Deinococcus</taxon>
    </lineage>
</organism>